<keyword evidence="2" id="KW-1185">Reference proteome</keyword>
<sequence length="87" mass="9251">MTINRALKVIFKTATPVFTTALLAIAANTSSLAGGCWLSVSGESRFSQPGTHGFSRGRHTWRGLAPLKRAGITWEASCLVTSTVESI</sequence>
<organism evidence="1 2">
    <name type="scientific">Sphaerosporella brunnea</name>
    <dbReference type="NCBI Taxonomy" id="1250544"/>
    <lineage>
        <taxon>Eukaryota</taxon>
        <taxon>Fungi</taxon>
        <taxon>Dikarya</taxon>
        <taxon>Ascomycota</taxon>
        <taxon>Pezizomycotina</taxon>
        <taxon>Pezizomycetes</taxon>
        <taxon>Pezizales</taxon>
        <taxon>Pyronemataceae</taxon>
        <taxon>Sphaerosporella</taxon>
    </lineage>
</organism>
<evidence type="ECO:0000313" key="2">
    <source>
        <dbReference type="Proteomes" id="UP000326924"/>
    </source>
</evidence>
<dbReference type="Proteomes" id="UP000326924">
    <property type="component" value="Unassembled WGS sequence"/>
</dbReference>
<evidence type="ECO:0000313" key="1">
    <source>
        <dbReference type="EMBL" id="KAA8911549.1"/>
    </source>
</evidence>
<proteinExistence type="predicted"/>
<accession>A0A5J5F4V0</accession>
<dbReference type="AlphaFoldDB" id="A0A5J5F4V0"/>
<comment type="caution">
    <text evidence="1">The sequence shown here is derived from an EMBL/GenBank/DDBJ whole genome shotgun (WGS) entry which is preliminary data.</text>
</comment>
<dbReference type="EMBL" id="VXIS01000034">
    <property type="protein sequence ID" value="KAA8911549.1"/>
    <property type="molecule type" value="Genomic_DNA"/>
</dbReference>
<gene>
    <name evidence="1" type="ORF">FN846DRAFT_935518</name>
</gene>
<name>A0A5J5F4V0_9PEZI</name>
<reference evidence="1 2" key="1">
    <citation type="submission" date="2019-09" db="EMBL/GenBank/DDBJ databases">
        <title>Draft genome of the ectomycorrhizal ascomycete Sphaerosporella brunnea.</title>
        <authorList>
            <consortium name="DOE Joint Genome Institute"/>
            <person name="Benucci G.M."/>
            <person name="Marozzi G."/>
            <person name="Antonielli L."/>
            <person name="Sanchez S."/>
            <person name="Marco P."/>
            <person name="Wang X."/>
            <person name="Falini L.B."/>
            <person name="Barry K."/>
            <person name="Haridas S."/>
            <person name="Lipzen A."/>
            <person name="Labutti K."/>
            <person name="Grigoriev I.V."/>
            <person name="Murat C."/>
            <person name="Martin F."/>
            <person name="Albertini E."/>
            <person name="Donnini D."/>
            <person name="Bonito G."/>
        </authorList>
    </citation>
    <scope>NUCLEOTIDE SEQUENCE [LARGE SCALE GENOMIC DNA]</scope>
    <source>
        <strain evidence="1 2">Sb_GMNB300</strain>
    </source>
</reference>
<dbReference type="InParanoid" id="A0A5J5F4V0"/>
<protein>
    <submittedName>
        <fullName evidence="1">Uncharacterized protein</fullName>
    </submittedName>
</protein>